<dbReference type="GeneID" id="30037301"/>
<dbReference type="GO" id="GO:0003677">
    <property type="term" value="F:DNA binding"/>
    <property type="evidence" value="ECO:0007669"/>
    <property type="project" value="UniProtKB-KW"/>
</dbReference>
<dbReference type="SUPFAM" id="SSF46689">
    <property type="entry name" value="Homeodomain-like"/>
    <property type="match status" value="1"/>
</dbReference>
<feature type="compositionally biased region" description="Low complexity" evidence="7">
    <location>
        <begin position="409"/>
        <end position="426"/>
    </location>
</feature>
<evidence type="ECO:0000256" key="2">
    <source>
        <dbReference type="ARBA" id="ARBA00022737"/>
    </source>
</evidence>
<gene>
    <name evidence="10" type="ORF">AWJ20_5097</name>
</gene>
<keyword evidence="11" id="KW-1185">Reference proteome</keyword>
<sequence length="612" mass="63803">MLESRTPKQCRERYHQNLKPSLNHSPITDEEGAYIEQLVAQYGKKWAEIARHLTGRSDNAVKNWWNGGANRRRRASLQVTSPMDQNSVGSPGYDSHNHHQQQQHHQQHQHQQPHPHHQHHPQVHPPPPPPPPGGPHSNGGGAPIFGNPFASSGPPPPPQQSHHSHDTPPPPPPPHSNTSQGGYYNSSYPPPPPPSSSSAGPNTLPPQFGNPSFHSIGHRVSLPNIYSDSFASMRPGTTTTPTTSSPFASPQYSSGIPSSRKPSGVVFNSAYTSDSSGFRKSSTVAVSSTVDPHHESPAILASDPGAPGSASSSLGSSNGANGSPNSLGGGPLTGNKVRSHRRAGSLHHGSSASPFQRRRAHLGDDDLAPFSRRFSATTTSSSTHRSSRANSISGLSSASDTEEPVMAPSAYSLSRYSLSNSTSSSRRSSHVVPQLPDPTVLPPLAAAANGTLAPNSTIATGSASAPSALGSSGNTNGGQPISSTPGLPSVTTSSGSPPNTQPSGVLFNPSYTSASPSPSFPSMTAPTEHRQSVSSVNSLLQQSHLQSHRPSISAPSSNSSASSANDESSSSMTATPSSTAIPPIKTEPPLKTEPPASPAIREPKLKISNLLS</sequence>
<feature type="compositionally biased region" description="Low complexity" evidence="7">
    <location>
        <begin position="371"/>
        <end position="393"/>
    </location>
</feature>
<dbReference type="PROSITE" id="PS51294">
    <property type="entry name" value="HTH_MYB"/>
    <property type="match status" value="1"/>
</dbReference>
<keyword evidence="6" id="KW-0539">Nucleus</keyword>
<dbReference type="Gene3D" id="1.10.10.60">
    <property type="entry name" value="Homeodomain-like"/>
    <property type="match status" value="1"/>
</dbReference>
<evidence type="ECO:0000256" key="5">
    <source>
        <dbReference type="ARBA" id="ARBA00023163"/>
    </source>
</evidence>
<feature type="compositionally biased region" description="Polar residues" evidence="7">
    <location>
        <begin position="77"/>
        <end position="89"/>
    </location>
</feature>
<feature type="compositionally biased region" description="Pro residues" evidence="7">
    <location>
        <begin position="123"/>
        <end position="134"/>
    </location>
</feature>
<feature type="compositionally biased region" description="Polar residues" evidence="7">
    <location>
        <begin position="269"/>
        <end position="290"/>
    </location>
</feature>
<dbReference type="Pfam" id="PF00249">
    <property type="entry name" value="Myb_DNA-binding"/>
    <property type="match status" value="1"/>
</dbReference>
<protein>
    <submittedName>
        <fullName evidence="10">Uncharacterized protein</fullName>
    </submittedName>
</protein>
<keyword evidence="3" id="KW-0805">Transcription regulation</keyword>
<feature type="compositionally biased region" description="Low complexity" evidence="7">
    <location>
        <begin position="532"/>
        <end position="545"/>
    </location>
</feature>
<evidence type="ECO:0000256" key="7">
    <source>
        <dbReference type="SAM" id="MobiDB-lite"/>
    </source>
</evidence>
<keyword evidence="2" id="KW-0677">Repeat</keyword>
<evidence type="ECO:0000256" key="1">
    <source>
        <dbReference type="ARBA" id="ARBA00004123"/>
    </source>
</evidence>
<dbReference type="Proteomes" id="UP000189580">
    <property type="component" value="Chromosome d"/>
</dbReference>
<keyword evidence="5" id="KW-0804">Transcription</keyword>
<dbReference type="CDD" id="cd00167">
    <property type="entry name" value="SANT"/>
    <property type="match status" value="1"/>
</dbReference>
<organism evidence="10 11">
    <name type="scientific">Sugiyamaella lignohabitans</name>
    <dbReference type="NCBI Taxonomy" id="796027"/>
    <lineage>
        <taxon>Eukaryota</taxon>
        <taxon>Fungi</taxon>
        <taxon>Dikarya</taxon>
        <taxon>Ascomycota</taxon>
        <taxon>Saccharomycotina</taxon>
        <taxon>Dipodascomycetes</taxon>
        <taxon>Dipodascales</taxon>
        <taxon>Trichomonascaceae</taxon>
        <taxon>Sugiyamaella</taxon>
    </lineage>
</organism>
<comment type="subcellular location">
    <subcellularLocation>
        <location evidence="1">Nucleus</location>
    </subcellularLocation>
</comment>
<feature type="domain" description="Myb-like" evidence="8">
    <location>
        <begin position="19"/>
        <end position="66"/>
    </location>
</feature>
<accession>A0A167EJ31</accession>
<keyword evidence="4" id="KW-0238">DNA-binding</keyword>
<dbReference type="InterPro" id="IPR009057">
    <property type="entry name" value="Homeodomain-like_sf"/>
</dbReference>
<feature type="compositionally biased region" description="Low complexity" evidence="7">
    <location>
        <begin position="461"/>
        <end position="473"/>
    </location>
</feature>
<feature type="compositionally biased region" description="Low complexity" evidence="7">
    <location>
        <begin position="551"/>
        <end position="584"/>
    </location>
</feature>
<evidence type="ECO:0000313" key="10">
    <source>
        <dbReference type="EMBL" id="ANB14139.1"/>
    </source>
</evidence>
<feature type="compositionally biased region" description="Basic and acidic residues" evidence="7">
    <location>
        <begin position="1"/>
        <end position="15"/>
    </location>
</feature>
<feature type="region of interest" description="Disordered" evidence="7">
    <location>
        <begin position="75"/>
        <end position="612"/>
    </location>
</feature>
<feature type="compositionally biased region" description="Polar residues" evidence="7">
    <location>
        <begin position="477"/>
        <end position="525"/>
    </location>
</feature>
<dbReference type="RefSeq" id="XP_018736616.1">
    <property type="nucleotide sequence ID" value="XM_018882216.1"/>
</dbReference>
<evidence type="ECO:0000256" key="4">
    <source>
        <dbReference type="ARBA" id="ARBA00023125"/>
    </source>
</evidence>
<feature type="compositionally biased region" description="Polar residues" evidence="7">
    <location>
        <begin position="247"/>
        <end position="261"/>
    </location>
</feature>
<dbReference type="OrthoDB" id="2143914at2759"/>
<feature type="compositionally biased region" description="Basic residues" evidence="7">
    <location>
        <begin position="98"/>
        <end position="122"/>
    </location>
</feature>
<feature type="compositionally biased region" description="Low complexity" evidence="7">
    <location>
        <begin position="237"/>
        <end position="246"/>
    </location>
</feature>
<dbReference type="InterPro" id="IPR017930">
    <property type="entry name" value="Myb_dom"/>
</dbReference>
<dbReference type="PANTHER" id="PTHR47995">
    <property type="entry name" value="TRANSCRIPTION FACTOR MYB33-RELATED"/>
    <property type="match status" value="1"/>
</dbReference>
<dbReference type="KEGG" id="slb:AWJ20_5097"/>
<dbReference type="EMBL" id="CP014502">
    <property type="protein sequence ID" value="ANB14139.1"/>
    <property type="molecule type" value="Genomic_DNA"/>
</dbReference>
<dbReference type="InterPro" id="IPR001005">
    <property type="entry name" value="SANT/Myb"/>
</dbReference>
<name>A0A167EJ31_9ASCO</name>
<proteinExistence type="predicted"/>
<feature type="domain" description="HTH myb-type" evidence="9">
    <location>
        <begin position="19"/>
        <end position="73"/>
    </location>
</feature>
<reference evidence="10 11" key="1">
    <citation type="submission" date="2016-02" db="EMBL/GenBank/DDBJ databases">
        <title>Complete genome sequence and transcriptome regulation of the pentose utilising yeast Sugiyamaella lignohabitans.</title>
        <authorList>
            <person name="Bellasio M."/>
            <person name="Peymann A."/>
            <person name="Valli M."/>
            <person name="Sipitzky M."/>
            <person name="Graf A."/>
            <person name="Sauer M."/>
            <person name="Marx H."/>
            <person name="Mattanovich D."/>
        </authorList>
    </citation>
    <scope>NUCLEOTIDE SEQUENCE [LARGE SCALE GENOMIC DNA]</scope>
    <source>
        <strain evidence="10 11">CBS 10342</strain>
    </source>
</reference>
<feature type="region of interest" description="Disordered" evidence="7">
    <location>
        <begin position="1"/>
        <end position="27"/>
    </location>
</feature>
<evidence type="ECO:0000259" key="8">
    <source>
        <dbReference type="PROSITE" id="PS50090"/>
    </source>
</evidence>
<dbReference type="GO" id="GO:0005634">
    <property type="term" value="C:nucleus"/>
    <property type="evidence" value="ECO:0007669"/>
    <property type="project" value="UniProtKB-SubCell"/>
</dbReference>
<dbReference type="AlphaFoldDB" id="A0A167EJ31"/>
<evidence type="ECO:0000259" key="9">
    <source>
        <dbReference type="PROSITE" id="PS51294"/>
    </source>
</evidence>
<evidence type="ECO:0000256" key="3">
    <source>
        <dbReference type="ARBA" id="ARBA00023015"/>
    </source>
</evidence>
<dbReference type="PANTHER" id="PTHR47995:SF18">
    <property type="entry name" value="TRANSCRIPTION FACTOR MYB65"/>
    <property type="match status" value="1"/>
</dbReference>
<evidence type="ECO:0000313" key="11">
    <source>
        <dbReference type="Proteomes" id="UP000189580"/>
    </source>
</evidence>
<feature type="compositionally biased region" description="Low complexity" evidence="7">
    <location>
        <begin position="300"/>
        <end position="326"/>
    </location>
</feature>
<dbReference type="SMART" id="SM00717">
    <property type="entry name" value="SANT"/>
    <property type="match status" value="1"/>
</dbReference>
<evidence type="ECO:0000256" key="6">
    <source>
        <dbReference type="ARBA" id="ARBA00023242"/>
    </source>
</evidence>
<dbReference type="PROSITE" id="PS50090">
    <property type="entry name" value="MYB_LIKE"/>
    <property type="match status" value="1"/>
</dbReference>